<comment type="caution">
    <text evidence="1">The sequence shown here is derived from an EMBL/GenBank/DDBJ whole genome shotgun (WGS) entry which is preliminary data.</text>
</comment>
<sequence length="110" mass="12494">MSSILYLRIYNKPKCNNLLTYKQSPVLTLLSGVWPRYSTTRLGSYLLSSVHFIRHLQQTNAQILRGNDVSPKNGISIRAASNKTSPCPLVEFLWRKGVDFGRNCVDVRPL</sequence>
<gene>
    <name evidence="1" type="ORF">TNIN_361241</name>
</gene>
<keyword evidence="2" id="KW-1185">Reference proteome</keyword>
<proteinExistence type="predicted"/>
<evidence type="ECO:0000313" key="1">
    <source>
        <dbReference type="EMBL" id="GFY46857.1"/>
    </source>
</evidence>
<name>A0A8X6X628_9ARAC</name>
<dbReference type="EMBL" id="BMAV01005642">
    <property type="protein sequence ID" value="GFY46857.1"/>
    <property type="molecule type" value="Genomic_DNA"/>
</dbReference>
<organism evidence="1 2">
    <name type="scientific">Trichonephila inaurata madagascariensis</name>
    <dbReference type="NCBI Taxonomy" id="2747483"/>
    <lineage>
        <taxon>Eukaryota</taxon>
        <taxon>Metazoa</taxon>
        <taxon>Ecdysozoa</taxon>
        <taxon>Arthropoda</taxon>
        <taxon>Chelicerata</taxon>
        <taxon>Arachnida</taxon>
        <taxon>Araneae</taxon>
        <taxon>Araneomorphae</taxon>
        <taxon>Entelegynae</taxon>
        <taxon>Araneoidea</taxon>
        <taxon>Nephilidae</taxon>
        <taxon>Trichonephila</taxon>
        <taxon>Trichonephila inaurata</taxon>
    </lineage>
</organism>
<evidence type="ECO:0000313" key="2">
    <source>
        <dbReference type="Proteomes" id="UP000886998"/>
    </source>
</evidence>
<dbReference type="AlphaFoldDB" id="A0A8X6X628"/>
<dbReference type="Proteomes" id="UP000886998">
    <property type="component" value="Unassembled WGS sequence"/>
</dbReference>
<accession>A0A8X6X628</accession>
<protein>
    <submittedName>
        <fullName evidence="1">Uncharacterized protein</fullName>
    </submittedName>
</protein>
<reference evidence="1" key="1">
    <citation type="submission" date="2020-08" db="EMBL/GenBank/DDBJ databases">
        <title>Multicomponent nature underlies the extraordinary mechanical properties of spider dragline silk.</title>
        <authorList>
            <person name="Kono N."/>
            <person name="Nakamura H."/>
            <person name="Mori M."/>
            <person name="Yoshida Y."/>
            <person name="Ohtoshi R."/>
            <person name="Malay A.D."/>
            <person name="Moran D.A.P."/>
            <person name="Tomita M."/>
            <person name="Numata K."/>
            <person name="Arakawa K."/>
        </authorList>
    </citation>
    <scope>NUCLEOTIDE SEQUENCE</scope>
</reference>